<organism evidence="3 4">
    <name type="scientific">Scytonema hofmannii FACHB-248</name>
    <dbReference type="NCBI Taxonomy" id="1842502"/>
    <lineage>
        <taxon>Bacteria</taxon>
        <taxon>Bacillati</taxon>
        <taxon>Cyanobacteriota</taxon>
        <taxon>Cyanophyceae</taxon>
        <taxon>Nostocales</taxon>
        <taxon>Scytonemataceae</taxon>
        <taxon>Scytonema</taxon>
    </lineage>
</organism>
<comment type="caution">
    <text evidence="3">The sequence shown here is derived from an EMBL/GenBank/DDBJ whole genome shotgun (WGS) entry which is preliminary data.</text>
</comment>
<dbReference type="InterPro" id="IPR023302">
    <property type="entry name" value="Pept_S9A_N"/>
</dbReference>
<evidence type="ECO:0000313" key="3">
    <source>
        <dbReference type="EMBL" id="MBD2607224.1"/>
    </source>
</evidence>
<proteinExistence type="predicted"/>
<keyword evidence="1" id="KW-0732">Signal</keyword>
<evidence type="ECO:0000313" key="4">
    <source>
        <dbReference type="Proteomes" id="UP000660380"/>
    </source>
</evidence>
<protein>
    <recommendedName>
        <fullName evidence="2">Peptidase S9A N-terminal domain-containing protein</fullName>
    </recommendedName>
</protein>
<feature type="chain" id="PRO_5046147359" description="Peptidase S9A N-terminal domain-containing protein" evidence="1">
    <location>
        <begin position="50"/>
        <end position="140"/>
    </location>
</feature>
<dbReference type="Proteomes" id="UP000660380">
    <property type="component" value="Unassembled WGS sequence"/>
</dbReference>
<dbReference type="SUPFAM" id="SSF50993">
    <property type="entry name" value="Peptidase/esterase 'gauge' domain"/>
    <property type="match status" value="1"/>
</dbReference>
<gene>
    <name evidence="3" type="ORF">H6G81_22515</name>
</gene>
<sequence length="140" mass="15948">MFKTAKSQQELLKFNLFGFRLSFQKIKIAMRRATLFAIALLFTTHFASACTQSTVIMPTITYPETKRVDVVEKPFGQTIADPYRWLENDVRNDKEVAAWVESQNKVTNSYLDKLPGRDIFGSTSRRMAPASRCLSSGARM</sequence>
<feature type="domain" description="Peptidase S9A N-terminal" evidence="2">
    <location>
        <begin position="63"/>
        <end position="117"/>
    </location>
</feature>
<dbReference type="EMBL" id="JACJTA010000058">
    <property type="protein sequence ID" value="MBD2607224.1"/>
    <property type="molecule type" value="Genomic_DNA"/>
</dbReference>
<accession>A0ABR8GVY2</accession>
<dbReference type="Pfam" id="PF02897">
    <property type="entry name" value="Peptidase_S9_N"/>
    <property type="match status" value="1"/>
</dbReference>
<keyword evidence="4" id="KW-1185">Reference proteome</keyword>
<dbReference type="RefSeq" id="WP_029634608.1">
    <property type="nucleotide sequence ID" value="NZ_JACJTA010000058.1"/>
</dbReference>
<dbReference type="InterPro" id="IPR029058">
    <property type="entry name" value="AB_hydrolase_fold"/>
</dbReference>
<feature type="signal peptide" evidence="1">
    <location>
        <begin position="1"/>
        <end position="49"/>
    </location>
</feature>
<evidence type="ECO:0000256" key="1">
    <source>
        <dbReference type="SAM" id="SignalP"/>
    </source>
</evidence>
<dbReference type="Gene3D" id="3.40.50.1820">
    <property type="entry name" value="alpha/beta hydrolase"/>
    <property type="match status" value="1"/>
</dbReference>
<reference evidence="3 4" key="1">
    <citation type="journal article" date="2020" name="ISME J.">
        <title>Comparative genomics reveals insights into cyanobacterial evolution and habitat adaptation.</title>
        <authorList>
            <person name="Chen M.Y."/>
            <person name="Teng W.K."/>
            <person name="Zhao L."/>
            <person name="Hu C.X."/>
            <person name="Zhou Y.K."/>
            <person name="Han B.P."/>
            <person name="Song L.R."/>
            <person name="Shu W.S."/>
        </authorList>
    </citation>
    <scope>NUCLEOTIDE SEQUENCE [LARGE SCALE GENOMIC DNA]</scope>
    <source>
        <strain evidence="3 4">FACHB-248</strain>
    </source>
</reference>
<evidence type="ECO:0000259" key="2">
    <source>
        <dbReference type="Pfam" id="PF02897"/>
    </source>
</evidence>
<name>A0ABR8GVY2_9CYAN</name>